<comment type="caution">
    <text evidence="3">The sequence shown here is derived from an EMBL/GenBank/DDBJ whole genome shotgun (WGS) entry which is preliminary data.</text>
</comment>
<dbReference type="PANTHER" id="PTHR15074:SF7">
    <property type="entry name" value="METHYL-CPG-BINDING DOMAIN PROTEIN 4"/>
    <property type="match status" value="1"/>
</dbReference>
<accession>A0ABD0QIV6</accession>
<sequence>KMAIPVLWEFFERYPSAEVTRASDWGPLAVLLQPLGLSTLRAKTLIRFS</sequence>
<evidence type="ECO:0000256" key="1">
    <source>
        <dbReference type="ARBA" id="ARBA00004123"/>
    </source>
</evidence>
<keyword evidence="4" id="KW-1185">Reference proteome</keyword>
<keyword evidence="2" id="KW-0539">Nucleus</keyword>
<dbReference type="InterPro" id="IPR045138">
    <property type="entry name" value="MeCP2/MBD4"/>
</dbReference>
<dbReference type="Gene3D" id="1.10.340.30">
    <property type="entry name" value="Hypothetical protein, domain 2"/>
    <property type="match status" value="1"/>
</dbReference>
<dbReference type="PANTHER" id="PTHR15074">
    <property type="entry name" value="METHYL-CPG-BINDING PROTEIN"/>
    <property type="match status" value="1"/>
</dbReference>
<dbReference type="GO" id="GO:0003677">
    <property type="term" value="F:DNA binding"/>
    <property type="evidence" value="ECO:0007669"/>
    <property type="project" value="UniProtKB-ARBA"/>
</dbReference>
<name>A0ABD0QIV6_CIRMR</name>
<dbReference type="InterPro" id="IPR011257">
    <property type="entry name" value="DNA_glycosylase"/>
</dbReference>
<evidence type="ECO:0000256" key="2">
    <source>
        <dbReference type="ARBA" id="ARBA00023242"/>
    </source>
</evidence>
<dbReference type="Proteomes" id="UP001529510">
    <property type="component" value="Unassembled WGS sequence"/>
</dbReference>
<evidence type="ECO:0000313" key="4">
    <source>
        <dbReference type="Proteomes" id="UP001529510"/>
    </source>
</evidence>
<dbReference type="EMBL" id="JAMKFB020000008">
    <property type="protein sequence ID" value="KAL0185628.1"/>
    <property type="molecule type" value="Genomic_DNA"/>
</dbReference>
<comment type="subcellular location">
    <subcellularLocation>
        <location evidence="1">Nucleus</location>
    </subcellularLocation>
</comment>
<dbReference type="SUPFAM" id="SSF48150">
    <property type="entry name" value="DNA-glycosylase"/>
    <property type="match status" value="1"/>
</dbReference>
<feature type="non-terminal residue" evidence="3">
    <location>
        <position position="49"/>
    </location>
</feature>
<dbReference type="GO" id="GO:0005634">
    <property type="term" value="C:nucleus"/>
    <property type="evidence" value="ECO:0007669"/>
    <property type="project" value="UniProtKB-SubCell"/>
</dbReference>
<reference evidence="3 4" key="1">
    <citation type="submission" date="2024-05" db="EMBL/GenBank/DDBJ databases">
        <title>Genome sequencing and assembly of Indian major carp, Cirrhinus mrigala (Hamilton, 1822).</title>
        <authorList>
            <person name="Mohindra V."/>
            <person name="Chowdhury L.M."/>
            <person name="Lal K."/>
            <person name="Jena J.K."/>
        </authorList>
    </citation>
    <scope>NUCLEOTIDE SEQUENCE [LARGE SCALE GENOMIC DNA]</scope>
    <source>
        <strain evidence="3">CM1030</strain>
        <tissue evidence="3">Blood</tissue>
    </source>
</reference>
<feature type="non-terminal residue" evidence="3">
    <location>
        <position position="1"/>
    </location>
</feature>
<evidence type="ECO:0000313" key="3">
    <source>
        <dbReference type="EMBL" id="KAL0185628.1"/>
    </source>
</evidence>
<protein>
    <submittedName>
        <fullName evidence="3">Uncharacterized protein</fullName>
    </submittedName>
</protein>
<gene>
    <name evidence="3" type="ORF">M9458_017298</name>
</gene>
<dbReference type="AlphaFoldDB" id="A0ABD0QIV6"/>
<proteinExistence type="predicted"/>
<organism evidence="3 4">
    <name type="scientific">Cirrhinus mrigala</name>
    <name type="common">Mrigala</name>
    <dbReference type="NCBI Taxonomy" id="683832"/>
    <lineage>
        <taxon>Eukaryota</taxon>
        <taxon>Metazoa</taxon>
        <taxon>Chordata</taxon>
        <taxon>Craniata</taxon>
        <taxon>Vertebrata</taxon>
        <taxon>Euteleostomi</taxon>
        <taxon>Actinopterygii</taxon>
        <taxon>Neopterygii</taxon>
        <taxon>Teleostei</taxon>
        <taxon>Ostariophysi</taxon>
        <taxon>Cypriniformes</taxon>
        <taxon>Cyprinidae</taxon>
        <taxon>Labeoninae</taxon>
        <taxon>Labeonini</taxon>
        <taxon>Cirrhinus</taxon>
    </lineage>
</organism>